<name>A0ABW1YG86_9GAMM</name>
<accession>A0ABW1YG86</accession>
<keyword evidence="3" id="KW-1185">Reference proteome</keyword>
<evidence type="ECO:0000313" key="2">
    <source>
        <dbReference type="EMBL" id="MFC6631761.1"/>
    </source>
</evidence>
<dbReference type="Pfam" id="PF22763">
    <property type="entry name" value="NrS1-1_pol-like_HBD"/>
    <property type="match status" value="1"/>
</dbReference>
<gene>
    <name evidence="2" type="ORF">ACFQBM_00635</name>
</gene>
<organism evidence="2 3">
    <name type="scientific">Microbulbifer taiwanensis</name>
    <dbReference type="NCBI Taxonomy" id="986746"/>
    <lineage>
        <taxon>Bacteria</taxon>
        <taxon>Pseudomonadati</taxon>
        <taxon>Pseudomonadota</taxon>
        <taxon>Gammaproteobacteria</taxon>
        <taxon>Cellvibrionales</taxon>
        <taxon>Microbulbiferaceae</taxon>
        <taxon>Microbulbifer</taxon>
    </lineage>
</organism>
<dbReference type="Proteomes" id="UP001596425">
    <property type="component" value="Unassembled WGS sequence"/>
</dbReference>
<evidence type="ECO:0000313" key="3">
    <source>
        <dbReference type="Proteomes" id="UP001596425"/>
    </source>
</evidence>
<dbReference type="EMBL" id="JBHSVR010000001">
    <property type="protein sequence ID" value="MFC6631761.1"/>
    <property type="molecule type" value="Genomic_DNA"/>
</dbReference>
<sequence length="291" mass="31949">MNHTTSEASTPNRHLVWRRVPGTPKVKKIPIDPRTGTPFLKGGDWQGSPDEHCTDYATAATVARALGPEYGVGLFFYENDGRFLIDLDHCRDPQTGALSEEAGEIIARFPGCYYEVSTSGTGIHIIGTGRPSRPHRNRRGNVEFYTGGRFVALTGTNASGDISTLAPPEALDWLVETYLHLDHDSAPNGAEWTTEPDPAWTPLTDEEIIEKACSATSGGAVFGGRATFWDLWTANEDALARAYPSATGDIYDRSSADAALAQHLAFWTGRNCEAVHRLMWQSALVRDKWNR</sequence>
<dbReference type="RefSeq" id="WP_193193957.1">
    <property type="nucleotide sequence ID" value="NZ_JACZFR010000052.1"/>
</dbReference>
<comment type="caution">
    <text evidence="2">The sequence shown here is derived from an EMBL/GenBank/DDBJ whole genome shotgun (WGS) entry which is preliminary data.</text>
</comment>
<feature type="domain" description="NrS-1 polymerase-like HBD" evidence="1">
    <location>
        <begin position="253"/>
        <end position="291"/>
    </location>
</feature>
<reference evidence="3" key="1">
    <citation type="journal article" date="2019" name="Int. J. Syst. Evol. Microbiol.">
        <title>The Global Catalogue of Microorganisms (GCM) 10K type strain sequencing project: providing services to taxonomists for standard genome sequencing and annotation.</title>
        <authorList>
            <consortium name="The Broad Institute Genomics Platform"/>
            <consortium name="The Broad Institute Genome Sequencing Center for Infectious Disease"/>
            <person name="Wu L."/>
            <person name="Ma J."/>
        </authorList>
    </citation>
    <scope>NUCLEOTIDE SEQUENCE [LARGE SCALE GENOMIC DNA]</scope>
    <source>
        <strain evidence="3">CGMCC 1.13718</strain>
    </source>
</reference>
<proteinExistence type="predicted"/>
<evidence type="ECO:0000259" key="1">
    <source>
        <dbReference type="Pfam" id="PF22763"/>
    </source>
</evidence>
<dbReference type="InterPro" id="IPR054468">
    <property type="entry name" value="NrSPol-like_HBD"/>
</dbReference>
<protein>
    <recommendedName>
        <fullName evidence="1">NrS-1 polymerase-like HBD domain-containing protein</fullName>
    </recommendedName>
</protein>